<organism evidence="1">
    <name type="scientific">viral metagenome</name>
    <dbReference type="NCBI Taxonomy" id="1070528"/>
    <lineage>
        <taxon>unclassified sequences</taxon>
        <taxon>metagenomes</taxon>
        <taxon>organismal metagenomes</taxon>
    </lineage>
</organism>
<proteinExistence type="predicted"/>
<protein>
    <submittedName>
        <fullName evidence="1">Uncharacterized protein</fullName>
    </submittedName>
</protein>
<sequence>MINLLMENYNYLIKYKNNIIGVYNNLENAESFIFSCIQNKLMKQLNNIQILKYKSNSCYCCNIINFSLSNNNVDSIIENSNIESEDSNTEENEETEKNKILYGNKQIELTHELNLIKLQEKQLNEKKETYNIDFKLFNQFNDNYNNEINSIPELFRDKFIFMKKLYDEDNLKFEYYLNYYN</sequence>
<dbReference type="EMBL" id="MN739899">
    <property type="protein sequence ID" value="QHT76635.1"/>
    <property type="molecule type" value="Genomic_DNA"/>
</dbReference>
<accession>A0A6C0H942</accession>
<evidence type="ECO:0000313" key="1">
    <source>
        <dbReference type="EMBL" id="QHT76635.1"/>
    </source>
</evidence>
<name>A0A6C0H942_9ZZZZ</name>
<dbReference type="AlphaFoldDB" id="A0A6C0H942"/>
<reference evidence="1" key="1">
    <citation type="journal article" date="2020" name="Nature">
        <title>Giant virus diversity and host interactions through global metagenomics.</title>
        <authorList>
            <person name="Schulz F."/>
            <person name="Roux S."/>
            <person name="Paez-Espino D."/>
            <person name="Jungbluth S."/>
            <person name="Walsh D.A."/>
            <person name="Denef V.J."/>
            <person name="McMahon K.D."/>
            <person name="Konstantinidis K.T."/>
            <person name="Eloe-Fadrosh E.A."/>
            <person name="Kyrpides N.C."/>
            <person name="Woyke T."/>
        </authorList>
    </citation>
    <scope>NUCLEOTIDE SEQUENCE</scope>
    <source>
        <strain evidence="1">GVMAG-M-3300023179-82</strain>
    </source>
</reference>